<organism evidence="1 2">
    <name type="scientific">Panagrolaimus sp. ES5</name>
    <dbReference type="NCBI Taxonomy" id="591445"/>
    <lineage>
        <taxon>Eukaryota</taxon>
        <taxon>Metazoa</taxon>
        <taxon>Ecdysozoa</taxon>
        <taxon>Nematoda</taxon>
        <taxon>Chromadorea</taxon>
        <taxon>Rhabditida</taxon>
        <taxon>Tylenchina</taxon>
        <taxon>Panagrolaimomorpha</taxon>
        <taxon>Panagrolaimoidea</taxon>
        <taxon>Panagrolaimidae</taxon>
        <taxon>Panagrolaimus</taxon>
    </lineage>
</organism>
<name>A0AC34GTR8_9BILA</name>
<evidence type="ECO:0000313" key="2">
    <source>
        <dbReference type="WBParaSite" id="ES5_v2.g8053.t1"/>
    </source>
</evidence>
<protein>
    <submittedName>
        <fullName evidence="2">Uncharacterized protein</fullName>
    </submittedName>
</protein>
<sequence length="1285" mass="142480">MAPQPSGGTSAAKPPQPTSNGTYNFNNRNAGADELRCRCCPYGFHIDLDFVKFAENVTAGNDQARKWNTQPRRTTRSRRGNYSVDESATTLPRPIITRDTNSFDTPDEWFLTAGGNAAASPMELNMSQSTTGGFYSGDDLPTPDIPSYNNYLAKNKSDSIVARLIGELNGIDNARKPPIPPPLSSSTPYPGQDYVDHKPQKSWHGATSANTEIHEILSRQQPSYSTTREYSKTVTSAPSSPTPVKNYHSAVAQSAARKTQTQTNSSATTSRQHPITPPRRYYESARTRVLSPEPAVRDRSLAPTALRTSNFHSRTYYSPTSTTTTTESNPARVPYRGATSSLSSGLDFNSFASVRRQRTNTDERNRTLSPVYNRQTVGSRLDGYTSESEYRTAYRYEMSPPPLPPRSNPPSLTSTTPTNLYSYGSSTILKKQLPESVFENIKKQPETVERGVDAFEVQNILTEAPKLQHQESQTRTPPAQRHASTVTDTEEEISKAELSTQITQTSKIDQSTIGCNTDKIPEEPFQPEKAFSVEFQFALGHEPEHQMNSDEIAAMFAAAKKLPKETKEQGSDAIKTALFSIGMNTDKISMVDKACMPMPPPVKPKTAEKGVETDAIEKDEAVKKDAATIETQTEQIEEKEKITKVKSESVTIETQTDNDWIEIEIERRIKEEKAERKSVDKITETEEEESGEFIMITCTKCEQSSLSNGHEHYEKIVEHEKTEGAEGAEGEEEEVDPNNHTQTDSIGDHESGFSNSSTDLEEFEKLEQSIQEQEKHSDHDVPPEPMFRHSLSSSEPEYSDHDRESLDTVSIKTMIMVDSNNGEEKKQQPVDSSKIEAIRKLLTEPSRSPFSRESGAYRSYRTEKAKTTDDLDFITDKHNLHDDTGEPSTPSSNSQSALTDMVMLKKEIKFSSLVPEPVAAKIPRPKVSKYNLTAEEASNPDEEEEAADRLTPLRSELRSLAAWSHGGGPFGPAQDIGYRRFAAAQNAAVSRTPIEDDEVEGEIQNSGASSDSEGTYEMSDKEDPDEIIEFEMSEPLKEALETLNDHLKKPDDVATQAVDWAQRYVQHTWLKMATKRKSTAGWVEKFLDALESYEPALMELIVNFADNNGNTALHYAVSHENYDLVSVMLDSKVCNVDNNNIAGYSPVMLGSLCEIHNETQSTIIQRLFEIGNVNAKAIKHGQTALQLAASHGRVETIQLLLNCGADVNIQDVDGSTALMCAAEHGHKEIAKMLLKCSNIDASLTDCDNQTALSIAVQQGHKALAVLIYAHLNFHRYQSSENSSAV</sequence>
<dbReference type="WBParaSite" id="ES5_v2.g8053.t1">
    <property type="protein sequence ID" value="ES5_v2.g8053.t1"/>
    <property type="gene ID" value="ES5_v2.g8053"/>
</dbReference>
<accession>A0AC34GTR8</accession>
<reference evidence="2" key="1">
    <citation type="submission" date="2022-11" db="UniProtKB">
        <authorList>
            <consortium name="WormBaseParasite"/>
        </authorList>
    </citation>
    <scope>IDENTIFICATION</scope>
</reference>
<dbReference type="Proteomes" id="UP000887579">
    <property type="component" value="Unplaced"/>
</dbReference>
<proteinExistence type="predicted"/>
<evidence type="ECO:0000313" key="1">
    <source>
        <dbReference type="Proteomes" id="UP000887579"/>
    </source>
</evidence>